<evidence type="ECO:0000256" key="2">
    <source>
        <dbReference type="ARBA" id="ARBA00022898"/>
    </source>
</evidence>
<comment type="cofactor">
    <cofactor evidence="1">
        <name>pyridoxal 5'-phosphate</name>
        <dbReference type="ChEBI" id="CHEBI:597326"/>
    </cofactor>
</comment>
<dbReference type="EMBL" id="VSSQ01055214">
    <property type="protein sequence ID" value="MPN09125.1"/>
    <property type="molecule type" value="Genomic_DNA"/>
</dbReference>
<proteinExistence type="predicted"/>
<evidence type="ECO:0000259" key="4">
    <source>
        <dbReference type="SMART" id="SM01005"/>
    </source>
</evidence>
<name>A0A645F464_9ZZZZ</name>
<dbReference type="InterPro" id="IPR009006">
    <property type="entry name" value="Ala_racemase/Decarboxylase_C"/>
</dbReference>
<dbReference type="SUPFAM" id="SSF50621">
    <property type="entry name" value="Alanine racemase C-terminal domain-like"/>
    <property type="match status" value="1"/>
</dbReference>
<feature type="domain" description="Alanine racemase C-terminal" evidence="4">
    <location>
        <begin position="51"/>
        <end position="170"/>
    </location>
</feature>
<keyword evidence="2" id="KW-0663">Pyridoxal phosphate</keyword>
<dbReference type="Gene3D" id="2.40.37.10">
    <property type="entry name" value="Lyase, Ornithine Decarboxylase, Chain A, domain 1"/>
    <property type="match status" value="1"/>
</dbReference>
<sequence length="170" mass="18372">MHEAGFETGPCYLAASLPLLCRGLGETEGYLSDAALLGRGRRRRDDGLFRVGYGEAPVSQVRWLPKGHAAGAEGSALLRRPARVAVLPVGYQNGLGVMPQYGESLPDALRRWWAGRRLTVRIGGQPVKILGKIGAAETLLDVTNLKCAAGDLAVFDLDPLYAKGLKREYR</sequence>
<protein>
    <recommendedName>
        <fullName evidence="4">Alanine racemase C-terminal domain-containing protein</fullName>
    </recommendedName>
</protein>
<reference evidence="5" key="1">
    <citation type="submission" date="2019-08" db="EMBL/GenBank/DDBJ databases">
        <authorList>
            <person name="Kucharzyk K."/>
            <person name="Murdoch R.W."/>
            <person name="Higgins S."/>
            <person name="Loffler F."/>
        </authorList>
    </citation>
    <scope>NUCLEOTIDE SEQUENCE</scope>
</reference>
<organism evidence="5">
    <name type="scientific">bioreactor metagenome</name>
    <dbReference type="NCBI Taxonomy" id="1076179"/>
    <lineage>
        <taxon>unclassified sequences</taxon>
        <taxon>metagenomes</taxon>
        <taxon>ecological metagenomes</taxon>
    </lineage>
</organism>
<accession>A0A645F464</accession>
<dbReference type="AlphaFoldDB" id="A0A645F464"/>
<evidence type="ECO:0000256" key="1">
    <source>
        <dbReference type="ARBA" id="ARBA00001933"/>
    </source>
</evidence>
<comment type="caution">
    <text evidence="5">The sequence shown here is derived from an EMBL/GenBank/DDBJ whole genome shotgun (WGS) entry which is preliminary data.</text>
</comment>
<evidence type="ECO:0000313" key="5">
    <source>
        <dbReference type="EMBL" id="MPN09125.1"/>
    </source>
</evidence>
<gene>
    <name evidence="5" type="ORF">SDC9_156413</name>
</gene>
<dbReference type="SMART" id="SM01005">
    <property type="entry name" value="Ala_racemase_C"/>
    <property type="match status" value="1"/>
</dbReference>
<dbReference type="GO" id="GO:0008784">
    <property type="term" value="F:alanine racemase activity"/>
    <property type="evidence" value="ECO:0007669"/>
    <property type="project" value="UniProtKB-ARBA"/>
</dbReference>
<dbReference type="InterPro" id="IPR011079">
    <property type="entry name" value="Ala_racemase_C"/>
</dbReference>
<evidence type="ECO:0000256" key="3">
    <source>
        <dbReference type="ARBA" id="ARBA00023235"/>
    </source>
</evidence>
<keyword evidence="3" id="KW-0413">Isomerase</keyword>
<dbReference type="Pfam" id="PF00842">
    <property type="entry name" value="Ala_racemase_C"/>
    <property type="match status" value="1"/>
</dbReference>